<evidence type="ECO:0000313" key="8">
    <source>
        <dbReference type="EMBL" id="KLV10868.1"/>
    </source>
</evidence>
<keyword evidence="6" id="KW-0067">ATP-binding</keyword>
<dbReference type="EMBL" id="LDOU01000005">
    <property type="protein sequence ID" value="KLV10868.1"/>
    <property type="molecule type" value="Genomic_DNA"/>
</dbReference>
<organism evidence="8 9">
    <name type="scientific">Photobacterium ganghwense</name>
    <dbReference type="NCBI Taxonomy" id="320778"/>
    <lineage>
        <taxon>Bacteria</taxon>
        <taxon>Pseudomonadati</taxon>
        <taxon>Pseudomonadota</taxon>
        <taxon>Gammaproteobacteria</taxon>
        <taxon>Vibrionales</taxon>
        <taxon>Vibrionaceae</taxon>
        <taxon>Photobacterium</taxon>
    </lineage>
</organism>
<sequence>MNRAERHPFRALVLGDDTRSFLSVVRSLGKAGYDVHVVCFDRTSPALASKYITTAKFYNYQAYSQQEWQDAVFRLIERYQFDIVLPCDERAMYPLWQNREKLPAHTRLAVANEQAMEVLFDKWKTKQAALECGVPVAKGKLVNLADSSYQALAEEFGERFVIKPLQSFKEQALSRRQNVAIVSNCKEFGQLAAGSEPVMVEAFFAGFGEGVSVLSVNGKVHSAFSHRRAAEPERGGGSSYRVSIATDPEQLAAVEAMCQATQFTGVAMFEFRRGLPEKQEQPSAWILVEVNARFWGSLPLAVFCGMDFPAWYANYLMMGTLPSDDQTHYRSGYYARALTADLYELRREMASCHGKTRLLKKLFSRLADGHRLLLGKEKIDSFSLTDPLPFVREGVKIGAELAAAVTRRFPVLLKGRCLITRYRLKKLFRSNPHRRILFVCYGNIMRSPFAEQVCRQAVEQLNTGSGVESFGFHTPEDRQSPAEARQAALQLNYNLEDHRSKCLRQCDLEDSDVVFIFDEKNHAVITASYHVPNAFYLSDLQPFWNRTAGEVADPYGLGLEGVRNCYRQIEQCISRLSKDIISKGGAYER</sequence>
<feature type="active site" description="Proton donor" evidence="5">
    <location>
        <position position="553"/>
    </location>
</feature>
<dbReference type="InterPro" id="IPR011761">
    <property type="entry name" value="ATP-grasp"/>
</dbReference>
<keyword evidence="6" id="KW-0547">Nucleotide-binding</keyword>
<gene>
    <name evidence="8" type="ORF">ABT57_05350</name>
</gene>
<evidence type="ECO:0000256" key="5">
    <source>
        <dbReference type="PIRSR" id="PIRSR617867-1"/>
    </source>
</evidence>
<accession>A0A0J1HGY7</accession>
<dbReference type="GO" id="GO:0046872">
    <property type="term" value="F:metal ion binding"/>
    <property type="evidence" value="ECO:0007669"/>
    <property type="project" value="InterPro"/>
</dbReference>
<dbReference type="Gene3D" id="3.30.470.20">
    <property type="entry name" value="ATP-grasp fold, B domain"/>
    <property type="match status" value="1"/>
</dbReference>
<evidence type="ECO:0000313" key="9">
    <source>
        <dbReference type="Proteomes" id="UP000035909"/>
    </source>
</evidence>
<dbReference type="AlphaFoldDB" id="A0A0J1HGY7"/>
<dbReference type="RefSeq" id="WP_047884167.1">
    <property type="nucleotide sequence ID" value="NZ_CP071325.1"/>
</dbReference>
<dbReference type="PROSITE" id="PS50975">
    <property type="entry name" value="ATP_GRASP"/>
    <property type="match status" value="1"/>
</dbReference>
<comment type="similarity">
    <text evidence="1">Belongs to the low molecular weight phosphotyrosine protein phosphatase family.</text>
</comment>
<dbReference type="Proteomes" id="UP000035909">
    <property type="component" value="Unassembled WGS sequence"/>
</dbReference>
<dbReference type="InterPro" id="IPR017867">
    <property type="entry name" value="Tyr_phospatase_low_mol_wt"/>
</dbReference>
<dbReference type="PANTHER" id="PTHR11717:SF7">
    <property type="entry name" value="LOW MOLECULAR WEIGHT PHOSPHOTYROSINE PROTEIN PHOSPHATASE"/>
    <property type="match status" value="1"/>
</dbReference>
<dbReference type="OrthoDB" id="5372487at2"/>
<dbReference type="STRING" id="320778.ABT57_05350"/>
<dbReference type="InterPro" id="IPR036196">
    <property type="entry name" value="Ptyr_pPase_sf"/>
</dbReference>
<feature type="domain" description="ATP-grasp" evidence="7">
    <location>
        <begin position="126"/>
        <end position="317"/>
    </location>
</feature>
<dbReference type="GO" id="GO:0005524">
    <property type="term" value="F:ATP binding"/>
    <property type="evidence" value="ECO:0007669"/>
    <property type="project" value="UniProtKB-UniRule"/>
</dbReference>
<keyword evidence="4" id="KW-0904">Protein phosphatase</keyword>
<name>A0A0J1HGY7_9GAMM</name>
<proteinExistence type="inferred from homology"/>
<dbReference type="InterPro" id="IPR023485">
    <property type="entry name" value="Ptyr_pPase"/>
</dbReference>
<evidence type="ECO:0000256" key="2">
    <source>
        <dbReference type="ARBA" id="ARBA00013064"/>
    </source>
</evidence>
<protein>
    <recommendedName>
        <fullName evidence="2">protein-tyrosine-phosphatase</fullName>
        <ecNumber evidence="2">3.1.3.48</ecNumber>
    </recommendedName>
</protein>
<dbReference type="PATRIC" id="fig|320778.3.peg.1156"/>
<comment type="caution">
    <text evidence="8">The sequence shown here is derived from an EMBL/GenBank/DDBJ whole genome shotgun (WGS) entry which is preliminary data.</text>
</comment>
<evidence type="ECO:0000259" key="7">
    <source>
        <dbReference type="PROSITE" id="PS50975"/>
    </source>
</evidence>
<evidence type="ECO:0000256" key="4">
    <source>
        <dbReference type="ARBA" id="ARBA00022912"/>
    </source>
</evidence>
<evidence type="ECO:0000256" key="3">
    <source>
        <dbReference type="ARBA" id="ARBA00022801"/>
    </source>
</evidence>
<dbReference type="SMART" id="SM00226">
    <property type="entry name" value="LMWPc"/>
    <property type="match status" value="1"/>
</dbReference>
<dbReference type="SUPFAM" id="SSF56059">
    <property type="entry name" value="Glutathione synthetase ATP-binding domain-like"/>
    <property type="match status" value="1"/>
</dbReference>
<feature type="active site" evidence="5">
    <location>
        <position position="446"/>
    </location>
</feature>
<dbReference type="EC" id="3.1.3.48" evidence="2"/>
<evidence type="ECO:0000256" key="6">
    <source>
        <dbReference type="PROSITE-ProRule" id="PRU00409"/>
    </source>
</evidence>
<dbReference type="PRINTS" id="PR00719">
    <property type="entry name" value="LMWPTPASE"/>
</dbReference>
<dbReference type="SUPFAM" id="SSF52788">
    <property type="entry name" value="Phosphotyrosine protein phosphatases I"/>
    <property type="match status" value="1"/>
</dbReference>
<dbReference type="InterPro" id="IPR050438">
    <property type="entry name" value="LMW_PTPase"/>
</dbReference>
<dbReference type="Gene3D" id="3.40.50.2300">
    <property type="match status" value="1"/>
</dbReference>
<keyword evidence="9" id="KW-1185">Reference proteome</keyword>
<dbReference type="Gene3D" id="3.40.50.20">
    <property type="match status" value="1"/>
</dbReference>
<reference evidence="8 9" key="1">
    <citation type="submission" date="2015-05" db="EMBL/GenBank/DDBJ databases">
        <title>Photobacterium galathea sp. nov.</title>
        <authorList>
            <person name="Machado H."/>
            <person name="Gram L."/>
        </authorList>
    </citation>
    <scope>NUCLEOTIDE SEQUENCE [LARGE SCALE GENOMIC DNA]</scope>
    <source>
        <strain evidence="8 9">DSM 22954</strain>
    </source>
</reference>
<dbReference type="GO" id="GO:0004725">
    <property type="term" value="F:protein tyrosine phosphatase activity"/>
    <property type="evidence" value="ECO:0007669"/>
    <property type="project" value="UniProtKB-EC"/>
</dbReference>
<keyword evidence="3" id="KW-0378">Hydrolase</keyword>
<evidence type="ECO:0000256" key="1">
    <source>
        <dbReference type="ARBA" id="ARBA00011063"/>
    </source>
</evidence>
<feature type="active site" description="Nucleophile" evidence="5">
    <location>
        <position position="440"/>
    </location>
</feature>
<dbReference type="PANTHER" id="PTHR11717">
    <property type="entry name" value="LOW MOLECULAR WEIGHT PROTEIN TYROSINE PHOSPHATASE"/>
    <property type="match status" value="1"/>
</dbReference>
<dbReference type="Pfam" id="PF01451">
    <property type="entry name" value="LMWPc"/>
    <property type="match status" value="1"/>
</dbReference>